<protein>
    <submittedName>
        <fullName evidence="1">Predicted protein</fullName>
    </submittedName>
</protein>
<dbReference type="Proteomes" id="UP000008142">
    <property type="component" value="Unassembled WGS sequence"/>
</dbReference>
<proteinExistence type="predicted"/>
<gene>
    <name evidence="1" type="ORF">HCEG_01793</name>
</gene>
<organism evidence="2">
    <name type="scientific">Ajellomyces capsulatus (strain H88)</name>
    <name type="common">Darling's disease fungus</name>
    <name type="synonym">Histoplasma capsulatum</name>
    <dbReference type="NCBI Taxonomy" id="544711"/>
    <lineage>
        <taxon>Eukaryota</taxon>
        <taxon>Fungi</taxon>
        <taxon>Dikarya</taxon>
        <taxon>Ascomycota</taxon>
        <taxon>Pezizomycotina</taxon>
        <taxon>Eurotiomycetes</taxon>
        <taxon>Eurotiomycetidae</taxon>
        <taxon>Onygenales</taxon>
        <taxon>Ajellomycetaceae</taxon>
        <taxon>Histoplasma</taxon>
    </lineage>
</organism>
<dbReference type="EMBL" id="DS990636">
    <property type="protein sequence ID" value="EGC42431.1"/>
    <property type="molecule type" value="Genomic_DNA"/>
</dbReference>
<dbReference type="HOGENOM" id="CLU_2108307_0_0_1"/>
<sequence length="115" mass="12649">MASDIANALCGGFQLQGEIYEVTMGRPIFEDPQLPCLKATRPNPSCTPESQEDFDTSAFNRHKADLRKPRLTIRNKLNLDSMLEEPEFQPPLSSQGGLAFGTSASCNYALNSRAL</sequence>
<evidence type="ECO:0000313" key="1">
    <source>
        <dbReference type="EMBL" id="EGC42431.1"/>
    </source>
</evidence>
<name>F0U7G4_AJEC8</name>
<evidence type="ECO:0000313" key="2">
    <source>
        <dbReference type="Proteomes" id="UP000008142"/>
    </source>
</evidence>
<dbReference type="AlphaFoldDB" id="F0U7G4"/>
<accession>F0U7G4</accession>
<reference evidence="2" key="1">
    <citation type="submission" date="2008-07" db="EMBL/GenBank/DDBJ databases">
        <title>Annotation of Ajellomyces capsulatus strain H88.</title>
        <authorList>
            <person name="Champion M."/>
            <person name="Cuomo C."/>
            <person name="Ma L.-J."/>
            <person name="Henn M.R."/>
            <person name="Sil A."/>
            <person name="Goldman B."/>
            <person name="Young S.K."/>
            <person name="Kodira C.D."/>
            <person name="Zeng Q."/>
            <person name="Koehrsen M."/>
            <person name="Alvarado L."/>
            <person name="Berlin A."/>
            <person name="Borenstein D."/>
            <person name="Chen Z."/>
            <person name="Engels R."/>
            <person name="Freedman E."/>
            <person name="Gellesch M."/>
            <person name="Goldberg J."/>
            <person name="Griggs A."/>
            <person name="Gujja S."/>
            <person name="Heiman D."/>
            <person name="Hepburn T."/>
            <person name="Howarth C."/>
            <person name="Jen D."/>
            <person name="Larson L."/>
            <person name="Lewis B."/>
            <person name="Mehta T."/>
            <person name="Park D."/>
            <person name="Pearson M."/>
            <person name="Roberts A."/>
            <person name="Saif S."/>
            <person name="Shea T."/>
            <person name="Shenoy N."/>
            <person name="Sisk P."/>
            <person name="Stolte C."/>
            <person name="Sykes S."/>
            <person name="Walk T."/>
            <person name="White J."/>
            <person name="Yandava C."/>
            <person name="Klein B."/>
            <person name="McEwen J.G."/>
            <person name="Puccia R."/>
            <person name="Goldman G.H."/>
            <person name="Felipe M.S."/>
            <person name="Nino-Vega G."/>
            <person name="San-Blas G."/>
            <person name="Taylor J."/>
            <person name="Mendoza L."/>
            <person name="Galagan J."/>
            <person name="Nusbaum C."/>
            <person name="Birren B."/>
        </authorList>
    </citation>
    <scope>NUCLEOTIDE SEQUENCE [LARGE SCALE GENOMIC DNA]</scope>
    <source>
        <strain evidence="2">H88</strain>
    </source>
</reference>